<dbReference type="NCBIfam" id="NF001613">
    <property type="entry name" value="PRK00400.1-5"/>
    <property type="match status" value="1"/>
</dbReference>
<proteinExistence type="inferred from homology"/>
<dbReference type="GO" id="GO:0005524">
    <property type="term" value="F:ATP binding"/>
    <property type="evidence" value="ECO:0007669"/>
    <property type="project" value="UniProtKB-KW"/>
</dbReference>
<dbReference type="UniPathway" id="UPA00031">
    <property type="reaction ID" value="UER00007"/>
</dbReference>
<evidence type="ECO:0000256" key="9">
    <source>
        <dbReference type="HAMAP-Rule" id="MF_01020"/>
    </source>
</evidence>
<evidence type="ECO:0000256" key="7">
    <source>
        <dbReference type="ARBA" id="ARBA00022840"/>
    </source>
</evidence>
<keyword evidence="6 9" id="KW-0378">Hydrolase</keyword>
<keyword evidence="11" id="KW-1185">Reference proteome</keyword>
<evidence type="ECO:0000256" key="1">
    <source>
        <dbReference type="ARBA" id="ARBA00001460"/>
    </source>
</evidence>
<evidence type="ECO:0000256" key="4">
    <source>
        <dbReference type="ARBA" id="ARBA00022605"/>
    </source>
</evidence>
<dbReference type="CDD" id="cd11534">
    <property type="entry name" value="NTP-PPase_HisIE_like"/>
    <property type="match status" value="1"/>
</dbReference>
<reference evidence="10 11" key="1">
    <citation type="journal article" date="2014" name="Genome Announc.">
        <title>Complete Genome Sequence of Hyphomicrobium nitrativorans Strain NL23, a Denitrifying Bacterium Isolated from Biofilm of a Methanol-Fed Denitrification System Treating Seawater at the Montreal Biodome.</title>
        <authorList>
            <person name="Martineau C."/>
            <person name="Villeneuve C."/>
            <person name="Mauffrey F."/>
            <person name="Villemur R."/>
        </authorList>
    </citation>
    <scope>NUCLEOTIDE SEQUENCE [LARGE SCALE GENOMIC DNA]</scope>
    <source>
        <strain evidence="10">NL23</strain>
    </source>
</reference>
<dbReference type="GO" id="GO:0004636">
    <property type="term" value="F:phosphoribosyl-ATP diphosphatase activity"/>
    <property type="evidence" value="ECO:0007669"/>
    <property type="project" value="UniProtKB-UniRule"/>
</dbReference>
<dbReference type="KEGG" id="hni:W911_01940"/>
<gene>
    <name evidence="9" type="primary">hisE</name>
    <name evidence="10" type="ORF">W911_01940</name>
</gene>
<accession>V5SBM7</accession>
<dbReference type="PANTHER" id="PTHR42945">
    <property type="entry name" value="HISTIDINE BIOSYNTHESIS BIFUNCTIONAL PROTEIN"/>
    <property type="match status" value="1"/>
</dbReference>
<comment type="similarity">
    <text evidence="3 9">Belongs to the PRA-PH family.</text>
</comment>
<name>V5SBM7_9HYPH</name>
<organism evidence="10 11">
    <name type="scientific">Hyphomicrobium nitrativorans NL23</name>
    <dbReference type="NCBI Taxonomy" id="1029756"/>
    <lineage>
        <taxon>Bacteria</taxon>
        <taxon>Pseudomonadati</taxon>
        <taxon>Pseudomonadota</taxon>
        <taxon>Alphaproteobacteria</taxon>
        <taxon>Hyphomicrobiales</taxon>
        <taxon>Hyphomicrobiaceae</taxon>
        <taxon>Hyphomicrobium</taxon>
    </lineage>
</organism>
<keyword evidence="8 9" id="KW-0368">Histidine biosynthesis</keyword>
<dbReference type="STRING" id="1029756.W911_01940"/>
<keyword evidence="4 9" id="KW-0028">Amino-acid biosynthesis</keyword>
<comment type="catalytic activity">
    <reaction evidence="1 9">
        <text>1-(5-phospho-beta-D-ribosyl)-ATP + H2O = 1-(5-phospho-beta-D-ribosyl)-5'-AMP + diphosphate + H(+)</text>
        <dbReference type="Rhea" id="RHEA:22828"/>
        <dbReference type="ChEBI" id="CHEBI:15377"/>
        <dbReference type="ChEBI" id="CHEBI:15378"/>
        <dbReference type="ChEBI" id="CHEBI:33019"/>
        <dbReference type="ChEBI" id="CHEBI:59457"/>
        <dbReference type="ChEBI" id="CHEBI:73183"/>
        <dbReference type="EC" id="3.6.1.31"/>
    </reaction>
</comment>
<comment type="subcellular location">
    <subcellularLocation>
        <location evidence="9">Cytoplasm</location>
    </subcellularLocation>
</comment>
<dbReference type="EC" id="3.6.1.31" evidence="9"/>
<dbReference type="Gene3D" id="1.10.287.1080">
    <property type="entry name" value="MazG-like"/>
    <property type="match status" value="1"/>
</dbReference>
<keyword evidence="9" id="KW-0963">Cytoplasm</keyword>
<dbReference type="InterPro" id="IPR021130">
    <property type="entry name" value="PRib-ATP_PPHydrolase-like"/>
</dbReference>
<dbReference type="Proteomes" id="UP000018542">
    <property type="component" value="Chromosome"/>
</dbReference>
<evidence type="ECO:0000256" key="3">
    <source>
        <dbReference type="ARBA" id="ARBA00009392"/>
    </source>
</evidence>
<keyword evidence="7 9" id="KW-0067">ATP-binding</keyword>
<comment type="pathway">
    <text evidence="2 9">Amino-acid biosynthesis; L-histidine biosynthesis; L-histidine from 5-phospho-alpha-D-ribose 1-diphosphate: step 2/9.</text>
</comment>
<evidence type="ECO:0000313" key="10">
    <source>
        <dbReference type="EMBL" id="AHB47440.1"/>
    </source>
</evidence>
<evidence type="ECO:0000256" key="2">
    <source>
        <dbReference type="ARBA" id="ARBA00005204"/>
    </source>
</evidence>
<dbReference type="NCBIfam" id="TIGR03188">
    <property type="entry name" value="histidine_hisI"/>
    <property type="match status" value="1"/>
</dbReference>
<dbReference type="PANTHER" id="PTHR42945:SF1">
    <property type="entry name" value="HISTIDINE BIOSYNTHESIS BIFUNCTIONAL PROTEIN HIS7"/>
    <property type="match status" value="1"/>
</dbReference>
<dbReference type="HOGENOM" id="CLU_123337_1_1_5"/>
<dbReference type="PATRIC" id="fig|1029756.8.peg.412"/>
<evidence type="ECO:0000256" key="6">
    <source>
        <dbReference type="ARBA" id="ARBA00022801"/>
    </source>
</evidence>
<dbReference type="OrthoDB" id="9814738at2"/>
<dbReference type="EMBL" id="CP006912">
    <property type="protein sequence ID" value="AHB47440.1"/>
    <property type="molecule type" value="Genomic_DNA"/>
</dbReference>
<dbReference type="HAMAP" id="MF_01020">
    <property type="entry name" value="HisE"/>
    <property type="match status" value="1"/>
</dbReference>
<evidence type="ECO:0000256" key="5">
    <source>
        <dbReference type="ARBA" id="ARBA00022741"/>
    </source>
</evidence>
<evidence type="ECO:0000313" key="11">
    <source>
        <dbReference type="Proteomes" id="UP000018542"/>
    </source>
</evidence>
<evidence type="ECO:0000256" key="8">
    <source>
        <dbReference type="ARBA" id="ARBA00023102"/>
    </source>
</evidence>
<dbReference type="GO" id="GO:0005737">
    <property type="term" value="C:cytoplasm"/>
    <property type="evidence" value="ECO:0007669"/>
    <property type="project" value="UniProtKB-SubCell"/>
</dbReference>
<dbReference type="RefSeq" id="WP_023785820.1">
    <property type="nucleotide sequence ID" value="NC_022997.1"/>
</dbReference>
<keyword evidence="5 9" id="KW-0547">Nucleotide-binding</keyword>
<dbReference type="AlphaFoldDB" id="V5SBM7"/>
<dbReference type="InterPro" id="IPR008179">
    <property type="entry name" value="HisE"/>
</dbReference>
<dbReference type="SUPFAM" id="SSF101386">
    <property type="entry name" value="all-alpha NTP pyrophosphatases"/>
    <property type="match status" value="1"/>
</dbReference>
<protein>
    <recommendedName>
        <fullName evidence="9">Phosphoribosyl-ATP pyrophosphatase</fullName>
        <shortName evidence="9">PRA-PH</shortName>
        <ecNumber evidence="9">3.6.1.31</ecNumber>
    </recommendedName>
</protein>
<dbReference type="Pfam" id="PF01503">
    <property type="entry name" value="PRA-PH"/>
    <property type="match status" value="1"/>
</dbReference>
<dbReference type="GO" id="GO:0000105">
    <property type="term" value="P:L-histidine biosynthetic process"/>
    <property type="evidence" value="ECO:0007669"/>
    <property type="project" value="UniProtKB-UniRule"/>
</dbReference>
<sequence>MTSDVLFRLAETIRARRAEASDRSYTRQLLDGGPERCAKKLGEEAVETVIAGVHQSDDALRAEAADLLYHLLVLLEVRGIALDDVFAVLEGRTAQSGLAEKASRDAKGEA</sequence>